<dbReference type="PANTHER" id="PTHR43814">
    <property type="entry name" value="ARGININOSUCCINATE LYASE"/>
    <property type="match status" value="1"/>
</dbReference>
<feature type="domain" description="Fumarate lyase N-terminal" evidence="3">
    <location>
        <begin position="21"/>
        <end position="316"/>
    </location>
</feature>
<dbReference type="PROSITE" id="PS00163">
    <property type="entry name" value="FUMARATE_LYASES"/>
    <property type="match status" value="1"/>
</dbReference>
<dbReference type="Gene3D" id="1.20.200.10">
    <property type="entry name" value="Fumarase/aspartase (Central domain)"/>
    <property type="match status" value="1"/>
</dbReference>
<dbReference type="InterPro" id="IPR029419">
    <property type="entry name" value="Arg_succ_lyase_C"/>
</dbReference>
<dbReference type="Gene3D" id="1.10.275.10">
    <property type="entry name" value="Fumarase/aspartase (N-terminal domain)"/>
    <property type="match status" value="1"/>
</dbReference>
<accession>A0A9P4UKC4</accession>
<dbReference type="Gene3D" id="1.10.40.30">
    <property type="entry name" value="Fumarase/aspartase (C-terminal domain)"/>
    <property type="match status" value="1"/>
</dbReference>
<evidence type="ECO:0000313" key="5">
    <source>
        <dbReference type="EMBL" id="KAF2718887.1"/>
    </source>
</evidence>
<organism evidence="5 6">
    <name type="scientific">Polychaeton citri CBS 116435</name>
    <dbReference type="NCBI Taxonomy" id="1314669"/>
    <lineage>
        <taxon>Eukaryota</taxon>
        <taxon>Fungi</taxon>
        <taxon>Dikarya</taxon>
        <taxon>Ascomycota</taxon>
        <taxon>Pezizomycotina</taxon>
        <taxon>Dothideomycetes</taxon>
        <taxon>Dothideomycetidae</taxon>
        <taxon>Capnodiales</taxon>
        <taxon>Capnodiaceae</taxon>
        <taxon>Polychaeton</taxon>
    </lineage>
</organism>
<proteinExistence type="inferred from homology"/>
<dbReference type="Pfam" id="PF14698">
    <property type="entry name" value="ASL_C2"/>
    <property type="match status" value="1"/>
</dbReference>
<dbReference type="GO" id="GO:0042450">
    <property type="term" value="P:L-arginine biosynthetic process via ornithine"/>
    <property type="evidence" value="ECO:0007669"/>
    <property type="project" value="InterPro"/>
</dbReference>
<dbReference type="InterPro" id="IPR020557">
    <property type="entry name" value="Fumarate_lyase_CS"/>
</dbReference>
<dbReference type="GO" id="GO:0005829">
    <property type="term" value="C:cytosol"/>
    <property type="evidence" value="ECO:0007669"/>
    <property type="project" value="TreeGrafter"/>
</dbReference>
<evidence type="ECO:0000259" key="3">
    <source>
        <dbReference type="Pfam" id="PF00206"/>
    </source>
</evidence>
<feature type="domain" description="Argininosuccinate lyase C-terminal" evidence="4">
    <location>
        <begin position="379"/>
        <end position="446"/>
    </location>
</feature>
<evidence type="ECO:0000313" key="6">
    <source>
        <dbReference type="Proteomes" id="UP000799441"/>
    </source>
</evidence>
<dbReference type="OrthoDB" id="2561043at2759"/>
<comment type="similarity">
    <text evidence="1">Belongs to the lyase 1 family. Argininosuccinate lyase subfamily.</text>
</comment>
<dbReference type="PRINTS" id="PR00149">
    <property type="entry name" value="FUMRATELYASE"/>
</dbReference>
<comment type="caution">
    <text evidence="5">The sequence shown here is derived from an EMBL/GenBank/DDBJ whole genome shotgun (WGS) entry which is preliminary data.</text>
</comment>
<dbReference type="InterPro" id="IPR009049">
    <property type="entry name" value="Argininosuccinate_lyase"/>
</dbReference>
<dbReference type="EMBL" id="MU003818">
    <property type="protein sequence ID" value="KAF2718887.1"/>
    <property type="molecule type" value="Genomic_DNA"/>
</dbReference>
<evidence type="ECO:0000256" key="2">
    <source>
        <dbReference type="ARBA" id="ARBA00032749"/>
    </source>
</evidence>
<dbReference type="InterPro" id="IPR000362">
    <property type="entry name" value="Fumarate_lyase_fam"/>
</dbReference>
<evidence type="ECO:0000259" key="4">
    <source>
        <dbReference type="Pfam" id="PF14698"/>
    </source>
</evidence>
<keyword evidence="6" id="KW-1185">Reference proteome</keyword>
<dbReference type="HAMAP" id="MF_00006">
    <property type="entry name" value="Arg_succ_lyase"/>
    <property type="match status" value="1"/>
</dbReference>
<dbReference type="NCBIfam" id="TIGR00838">
    <property type="entry name" value="argH"/>
    <property type="match status" value="1"/>
</dbReference>
<dbReference type="PRINTS" id="PR00145">
    <property type="entry name" value="ARGSUCLYASE"/>
</dbReference>
<sequence>MASIAEDDTNQEEHKKMLWGGRFKSGLDPIMELYNRSIGVDRVLWREDIDGSKAWARANKSIGILTDHECSEIERGLETVAGEWRTGSFTLKPSDEDIYTANERRLGEIIGQHISGKLHTGRSRNEQSSADQRLWACKALDALKSDIKAVLEIITSRAEKEIDHIMPGYTHLQRAQPVRWSHFLLSHGFALAGDLRRLAQILERINISPYGSGAIAGNAFGVDRLAVANELGFHGMTWNSMQTVGDREYSLEALQLASMIMLHLSRLAEDLILYSSAEFGMVQISDAYSTGSSLMPQKKNADSLELMRGRTGEVLGLAHGLTISIKGLPSTYNKDLQGSLKALVEGMTCVSQSVKIAGGVLETLTIRPQAMLANLTPDMLATDLADYLVRKRVPFRETHHISGRVVALAEDKGVLMSSLSLDELRYIDSRFEADIMEIFDFEASVECKTGQGSTCRAAVQDQIAELRRRLI</sequence>
<evidence type="ECO:0000256" key="1">
    <source>
        <dbReference type="ARBA" id="ARBA00010755"/>
    </source>
</evidence>
<dbReference type="FunFam" id="1.10.40.30:FF:000001">
    <property type="entry name" value="Argininosuccinate lyase"/>
    <property type="match status" value="1"/>
</dbReference>
<dbReference type="Proteomes" id="UP000799441">
    <property type="component" value="Unassembled WGS sequence"/>
</dbReference>
<dbReference type="InterPro" id="IPR008948">
    <property type="entry name" value="L-Aspartase-like"/>
</dbReference>
<dbReference type="Pfam" id="PF00206">
    <property type="entry name" value="Lyase_1"/>
    <property type="match status" value="1"/>
</dbReference>
<dbReference type="PANTHER" id="PTHR43814:SF1">
    <property type="entry name" value="ARGININOSUCCINATE LYASE"/>
    <property type="match status" value="1"/>
</dbReference>
<dbReference type="AlphaFoldDB" id="A0A9P4UKC4"/>
<dbReference type="GO" id="GO:0004056">
    <property type="term" value="F:argininosuccinate lyase activity"/>
    <property type="evidence" value="ECO:0007669"/>
    <property type="project" value="InterPro"/>
</dbReference>
<gene>
    <name evidence="5" type="ORF">K431DRAFT_123688</name>
</gene>
<dbReference type="InterPro" id="IPR024083">
    <property type="entry name" value="Fumarase/histidase_N"/>
</dbReference>
<reference evidence="5" key="1">
    <citation type="journal article" date="2020" name="Stud. Mycol.">
        <title>101 Dothideomycetes genomes: a test case for predicting lifestyles and emergence of pathogens.</title>
        <authorList>
            <person name="Haridas S."/>
            <person name="Albert R."/>
            <person name="Binder M."/>
            <person name="Bloem J."/>
            <person name="Labutti K."/>
            <person name="Salamov A."/>
            <person name="Andreopoulos B."/>
            <person name="Baker S."/>
            <person name="Barry K."/>
            <person name="Bills G."/>
            <person name="Bluhm B."/>
            <person name="Cannon C."/>
            <person name="Castanera R."/>
            <person name="Culley D."/>
            <person name="Daum C."/>
            <person name="Ezra D."/>
            <person name="Gonzalez J."/>
            <person name="Henrissat B."/>
            <person name="Kuo A."/>
            <person name="Liang C."/>
            <person name="Lipzen A."/>
            <person name="Lutzoni F."/>
            <person name="Magnuson J."/>
            <person name="Mondo S."/>
            <person name="Nolan M."/>
            <person name="Ohm R."/>
            <person name="Pangilinan J."/>
            <person name="Park H.-J."/>
            <person name="Ramirez L."/>
            <person name="Alfaro M."/>
            <person name="Sun H."/>
            <person name="Tritt A."/>
            <person name="Yoshinaga Y."/>
            <person name="Zwiers L.-H."/>
            <person name="Turgeon B."/>
            <person name="Goodwin S."/>
            <person name="Spatafora J."/>
            <person name="Crous P."/>
            <person name="Grigoriev I."/>
        </authorList>
    </citation>
    <scope>NUCLEOTIDE SEQUENCE</scope>
    <source>
        <strain evidence="5">CBS 116435</strain>
    </source>
</reference>
<protein>
    <recommendedName>
        <fullName evidence="2">Arginosuccinase</fullName>
    </recommendedName>
</protein>
<dbReference type="SUPFAM" id="SSF48557">
    <property type="entry name" value="L-aspartase-like"/>
    <property type="match status" value="1"/>
</dbReference>
<dbReference type="FunFam" id="1.20.200.10:FF:000015">
    <property type="entry name" value="argininosuccinate lyase isoform X2"/>
    <property type="match status" value="1"/>
</dbReference>
<name>A0A9P4UKC4_9PEZI</name>
<dbReference type="CDD" id="cd01359">
    <property type="entry name" value="Argininosuccinate_lyase"/>
    <property type="match status" value="1"/>
</dbReference>
<dbReference type="InterPro" id="IPR022761">
    <property type="entry name" value="Fumarate_lyase_N"/>
</dbReference>
<keyword evidence="5" id="KW-0456">Lyase</keyword>